<reference evidence="7 8" key="1">
    <citation type="submission" date="2015-11" db="EMBL/GenBank/DDBJ databases">
        <title>Solirubrum puertoriconensis gen. nov. an environmental bacteria isolated in Puerto Rico.</title>
        <authorList>
            <person name="Cuebas-Irizarry M.F."/>
            <person name="Montalvo-Rodriguez R."/>
        </authorList>
    </citation>
    <scope>NUCLEOTIDE SEQUENCE [LARGE SCALE GENOMIC DNA]</scope>
    <source>
        <strain evidence="7 8">MC1A</strain>
    </source>
</reference>
<dbReference type="RefSeq" id="WP_059069213.1">
    <property type="nucleotide sequence ID" value="NZ_LNAL01000006.1"/>
</dbReference>
<keyword evidence="8" id="KW-1185">Reference proteome</keyword>
<keyword evidence="5" id="KW-0472">Membrane</keyword>
<proteinExistence type="predicted"/>
<evidence type="ECO:0000256" key="1">
    <source>
        <dbReference type="ARBA" id="ARBA00004236"/>
    </source>
</evidence>
<protein>
    <recommendedName>
        <fullName evidence="6">Glycosyltransferase 2-like domain-containing protein</fullName>
    </recommendedName>
</protein>
<keyword evidence="2" id="KW-1003">Cell membrane</keyword>
<evidence type="ECO:0000256" key="4">
    <source>
        <dbReference type="ARBA" id="ARBA00022679"/>
    </source>
</evidence>
<gene>
    <name evidence="7" type="ORF">ASU33_07880</name>
</gene>
<dbReference type="InterPro" id="IPR029044">
    <property type="entry name" value="Nucleotide-diphossugar_trans"/>
</dbReference>
<dbReference type="InterPro" id="IPR001173">
    <property type="entry name" value="Glyco_trans_2-like"/>
</dbReference>
<dbReference type="SUPFAM" id="SSF53448">
    <property type="entry name" value="Nucleotide-diphospho-sugar transferases"/>
    <property type="match status" value="1"/>
</dbReference>
<feature type="domain" description="Glycosyltransferase 2-like" evidence="6">
    <location>
        <begin position="19"/>
        <end position="130"/>
    </location>
</feature>
<dbReference type="EMBL" id="LNAL01000006">
    <property type="protein sequence ID" value="KUG08107.1"/>
    <property type="molecule type" value="Genomic_DNA"/>
</dbReference>
<dbReference type="Proteomes" id="UP000054223">
    <property type="component" value="Unassembled WGS sequence"/>
</dbReference>
<comment type="subcellular location">
    <subcellularLocation>
        <location evidence="1">Cell membrane</location>
    </subcellularLocation>
</comment>
<evidence type="ECO:0000256" key="5">
    <source>
        <dbReference type="ARBA" id="ARBA00023136"/>
    </source>
</evidence>
<dbReference type="InterPro" id="IPR026461">
    <property type="entry name" value="Trfase_2_rSAM/seldom_assoc"/>
</dbReference>
<dbReference type="AlphaFoldDB" id="A0A9X0HLB7"/>
<keyword evidence="3" id="KW-0328">Glycosyltransferase</keyword>
<evidence type="ECO:0000256" key="2">
    <source>
        <dbReference type="ARBA" id="ARBA00022475"/>
    </source>
</evidence>
<keyword evidence="4" id="KW-0808">Transferase</keyword>
<dbReference type="CDD" id="cd02522">
    <property type="entry name" value="GT_2_like_a"/>
    <property type="match status" value="1"/>
</dbReference>
<dbReference type="OrthoDB" id="9810303at2"/>
<accession>A0A9X0HLB7</accession>
<evidence type="ECO:0000256" key="3">
    <source>
        <dbReference type="ARBA" id="ARBA00022676"/>
    </source>
</evidence>
<name>A0A9X0HLB7_SOLP1</name>
<dbReference type="GO" id="GO:0005886">
    <property type="term" value="C:plasma membrane"/>
    <property type="evidence" value="ECO:0007669"/>
    <property type="project" value="UniProtKB-SubCell"/>
</dbReference>
<dbReference type="GO" id="GO:0016757">
    <property type="term" value="F:glycosyltransferase activity"/>
    <property type="evidence" value="ECO:0007669"/>
    <property type="project" value="UniProtKB-KW"/>
</dbReference>
<dbReference type="PANTHER" id="PTHR43646:SF2">
    <property type="entry name" value="GLYCOSYLTRANSFERASE 2-LIKE DOMAIN-CONTAINING PROTEIN"/>
    <property type="match status" value="1"/>
</dbReference>
<dbReference type="Gene3D" id="3.90.550.10">
    <property type="entry name" value="Spore Coat Polysaccharide Biosynthesis Protein SpsA, Chain A"/>
    <property type="match status" value="1"/>
</dbReference>
<dbReference type="NCBIfam" id="TIGR04283">
    <property type="entry name" value="glyco_like_mftF"/>
    <property type="match status" value="1"/>
</dbReference>
<evidence type="ECO:0000313" key="8">
    <source>
        <dbReference type="Proteomes" id="UP000054223"/>
    </source>
</evidence>
<dbReference type="Pfam" id="PF00535">
    <property type="entry name" value="Glycos_transf_2"/>
    <property type="match status" value="1"/>
</dbReference>
<comment type="caution">
    <text evidence="7">The sequence shown here is derived from an EMBL/GenBank/DDBJ whole genome shotgun (WGS) entry which is preliminary data.</text>
</comment>
<evidence type="ECO:0000259" key="6">
    <source>
        <dbReference type="Pfam" id="PF00535"/>
    </source>
</evidence>
<evidence type="ECO:0000313" key="7">
    <source>
        <dbReference type="EMBL" id="KUG08107.1"/>
    </source>
</evidence>
<organism evidence="7 8">
    <name type="scientific">Solirubrum puertoriconensis</name>
    <dbReference type="NCBI Taxonomy" id="1751427"/>
    <lineage>
        <taxon>Bacteria</taxon>
        <taxon>Pseudomonadati</taxon>
        <taxon>Bacteroidota</taxon>
        <taxon>Cytophagia</taxon>
        <taxon>Cytophagales</taxon>
    </lineage>
</organism>
<sequence length="248" mass="27454">MNPATPVPPTSPAAPDSVSIIIPAYKEADAIGALVQYLRRACGEQAGVEIIVADGQSPDATAAIAEAAGARVLRCPRKGRAAQMNHGANAAHGRILYFLHADSYPPPSFLADIRRAVQQGYGSGCYQLAFDHPHWFLRASAWFTRFNWDAVRFGDQSLFAQREVFEQAGGFREEMIVLEDQEIVGRLRRFGPFTILPGCVTTSARKYLENGIFRLQSTFLLICILYHLGVSQPNLKRVYCSLIRQDKI</sequence>
<dbReference type="PANTHER" id="PTHR43646">
    <property type="entry name" value="GLYCOSYLTRANSFERASE"/>
    <property type="match status" value="1"/>
</dbReference>